<feature type="compositionally biased region" description="Acidic residues" evidence="1">
    <location>
        <begin position="37"/>
        <end position="47"/>
    </location>
</feature>
<feature type="region of interest" description="Disordered" evidence="1">
    <location>
        <begin position="203"/>
        <end position="272"/>
    </location>
</feature>
<gene>
    <name evidence="2" type="ORF">WJX75_008345</name>
</gene>
<reference evidence="2 3" key="1">
    <citation type="journal article" date="2024" name="Nat. Commun.">
        <title>Phylogenomics reveals the evolutionary origins of lichenization in chlorophyte algae.</title>
        <authorList>
            <person name="Puginier C."/>
            <person name="Libourel C."/>
            <person name="Otte J."/>
            <person name="Skaloud P."/>
            <person name="Haon M."/>
            <person name="Grisel S."/>
            <person name="Petersen M."/>
            <person name="Berrin J.G."/>
            <person name="Delaux P.M."/>
            <person name="Dal Grande F."/>
            <person name="Keller J."/>
        </authorList>
    </citation>
    <scope>NUCLEOTIDE SEQUENCE [LARGE SCALE GENOMIC DNA]</scope>
    <source>
        <strain evidence="2 3">SAG 216-7</strain>
    </source>
</reference>
<dbReference type="Proteomes" id="UP001491310">
    <property type="component" value="Unassembled WGS sequence"/>
</dbReference>
<evidence type="ECO:0000256" key="1">
    <source>
        <dbReference type="SAM" id="MobiDB-lite"/>
    </source>
</evidence>
<feature type="compositionally biased region" description="Low complexity" evidence="1">
    <location>
        <begin position="48"/>
        <end position="61"/>
    </location>
</feature>
<dbReference type="InterPro" id="IPR028226">
    <property type="entry name" value="LIN37"/>
</dbReference>
<name>A0ABR2YQA4_9CHLO</name>
<proteinExistence type="predicted"/>
<accession>A0ABR2YQA4</accession>
<feature type="compositionally biased region" description="Polar residues" evidence="1">
    <location>
        <begin position="77"/>
        <end position="88"/>
    </location>
</feature>
<organism evidence="2 3">
    <name type="scientific">Coccomyxa subellipsoidea</name>
    <dbReference type="NCBI Taxonomy" id="248742"/>
    <lineage>
        <taxon>Eukaryota</taxon>
        <taxon>Viridiplantae</taxon>
        <taxon>Chlorophyta</taxon>
        <taxon>core chlorophytes</taxon>
        <taxon>Trebouxiophyceae</taxon>
        <taxon>Trebouxiophyceae incertae sedis</taxon>
        <taxon>Coccomyxaceae</taxon>
        <taxon>Coccomyxa</taxon>
    </lineage>
</organism>
<comment type="caution">
    <text evidence="2">The sequence shown here is derived from an EMBL/GenBank/DDBJ whole genome shotgun (WGS) entry which is preliminary data.</text>
</comment>
<keyword evidence="3" id="KW-1185">Reference proteome</keyword>
<evidence type="ECO:0000313" key="2">
    <source>
        <dbReference type="EMBL" id="KAK9909181.1"/>
    </source>
</evidence>
<feature type="compositionally biased region" description="Basic and acidic residues" evidence="1">
    <location>
        <begin position="210"/>
        <end position="226"/>
    </location>
</feature>
<feature type="region of interest" description="Disordered" evidence="1">
    <location>
        <begin position="36"/>
        <end position="170"/>
    </location>
</feature>
<dbReference type="Pfam" id="PF15306">
    <property type="entry name" value="LIN37"/>
    <property type="match status" value="1"/>
</dbReference>
<feature type="compositionally biased region" description="Basic and acidic residues" evidence="1">
    <location>
        <begin position="257"/>
        <end position="267"/>
    </location>
</feature>
<protein>
    <submittedName>
        <fullName evidence="2">Uncharacterized protein</fullName>
    </submittedName>
</protein>
<feature type="compositionally biased region" description="Low complexity" evidence="1">
    <location>
        <begin position="97"/>
        <end position="112"/>
    </location>
</feature>
<dbReference type="EMBL" id="JALJOT010000007">
    <property type="protein sequence ID" value="KAK9909181.1"/>
    <property type="molecule type" value="Genomic_DNA"/>
</dbReference>
<evidence type="ECO:0000313" key="3">
    <source>
        <dbReference type="Proteomes" id="UP001491310"/>
    </source>
</evidence>
<sequence>MVATTKIFPCQEISASMAEAGEPKTKLAIPAEPSLEATEELAEELAEEPLLAHETLPLELPGDLGTTPLQGEGGRPTQGTPSLMTSLPSPGPGLRQPAGTPAGTPTLPSSSAVASGGLRSFPGTPNMPHGPPGQMTTPGASGASGKWRGGSVRASPMSATTPGPRVPQQDPAIFTVTDRKVRIREHEKGTPLYVMCRKWVQNEPDTDLMPPKDRAEEAAAREREAATIKLPPVPQLTAEEEAQAEQPPEAEPPLPQPEKERPSIEMLKRHHQDHWLGGGQNLNLRGFCCGAQSSYSWA</sequence>